<keyword evidence="1" id="KW-0732">Signal</keyword>
<feature type="signal peptide" evidence="1">
    <location>
        <begin position="1"/>
        <end position="19"/>
    </location>
</feature>
<organism evidence="3 4">
    <name type="scientific">Cnuella takakiae</name>
    <dbReference type="NCBI Taxonomy" id="1302690"/>
    <lineage>
        <taxon>Bacteria</taxon>
        <taxon>Pseudomonadati</taxon>
        <taxon>Bacteroidota</taxon>
        <taxon>Chitinophagia</taxon>
        <taxon>Chitinophagales</taxon>
        <taxon>Chitinophagaceae</taxon>
        <taxon>Cnuella</taxon>
    </lineage>
</organism>
<evidence type="ECO:0000313" key="3">
    <source>
        <dbReference type="EMBL" id="SHF40424.1"/>
    </source>
</evidence>
<accession>A0A1M5BD18</accession>
<evidence type="ECO:0000313" key="4">
    <source>
        <dbReference type="Proteomes" id="UP000184368"/>
    </source>
</evidence>
<evidence type="ECO:0000256" key="1">
    <source>
        <dbReference type="SAM" id="SignalP"/>
    </source>
</evidence>
<dbReference type="AlphaFoldDB" id="A0A1M5BD18"/>
<proteinExistence type="predicted"/>
<evidence type="ECO:0000259" key="2">
    <source>
        <dbReference type="Pfam" id="PF18962"/>
    </source>
</evidence>
<keyword evidence="4" id="KW-1185">Reference proteome</keyword>
<sequence length="597" mass="64753">MRTPVLFLLCCCLHLLVRAQVYIPAGAQNQVTGAMVVADSITNQGKLTLGSNAHFYFSGAHWAETFRQNTYGQGLVLFTSTQQQTVSGNLQLYRTVVNGAGVSFRNEFTIDSALYLEGGGVSATLLKTQNAAWITRRGGSLNAKPQGNYNLSYPQYQPLVAGAEALGSGLQNVNIENIAGVTITQDLAAKGRISGVGTLIFAGARQQVLRADAGFALGQLFVQNAAGLSLSSSGSISNMLRLDAGKLYLNNELLTLMPDAAIEGYSKDRYLVAGTNLGRVRRLGFAGQELFPMGTSEWYLPVTVTHTQPADFTLGLFSGITANALEGGPPAEQKPFMVDLVWTTETSNPANTRVNLEWQPQLEGSRFNELDLGMVGLWAFRGGWQLQNTAIQYNQTSRQVAIQLPTSGRFAIGANDTLATNMKLALTARKGINGEAVSLQWLVNIMGVRSGRFYLEHSTDGMHFSALQQIQPVGLSYYSGLHSQPPAGINYYRVVYQSTSGLKVYSNVAVVSNFGANDFLQAFPNPTQGPVNLRFTTSTRGPAVLRIFNDRGRLVQSREVQLEAGVNTIRTDLTMLSAATYIIQVRYEAVKVIKLDD</sequence>
<reference evidence="3 4" key="1">
    <citation type="submission" date="2016-11" db="EMBL/GenBank/DDBJ databases">
        <authorList>
            <person name="Jaros S."/>
            <person name="Januszkiewicz K."/>
            <person name="Wedrychowicz H."/>
        </authorList>
    </citation>
    <scope>NUCLEOTIDE SEQUENCE [LARGE SCALE GENOMIC DNA]</scope>
    <source>
        <strain evidence="3 4">DSM 26897</strain>
    </source>
</reference>
<name>A0A1M5BD18_9BACT</name>
<dbReference type="STRING" id="1302690.BUE76_17260"/>
<dbReference type="InterPro" id="IPR026444">
    <property type="entry name" value="Secre_tail"/>
</dbReference>
<feature type="chain" id="PRO_5013359146" evidence="1">
    <location>
        <begin position="20"/>
        <end position="597"/>
    </location>
</feature>
<dbReference type="NCBIfam" id="TIGR04183">
    <property type="entry name" value="Por_Secre_tail"/>
    <property type="match status" value="1"/>
</dbReference>
<dbReference type="Pfam" id="PF18962">
    <property type="entry name" value="Por_Secre_tail"/>
    <property type="match status" value="1"/>
</dbReference>
<gene>
    <name evidence="3" type="ORF">SAMN05444008_107261</name>
</gene>
<dbReference type="Proteomes" id="UP000184368">
    <property type="component" value="Unassembled WGS sequence"/>
</dbReference>
<protein>
    <submittedName>
        <fullName evidence="3">Por secretion system C-terminal sorting domain-containing protein</fullName>
    </submittedName>
</protein>
<feature type="domain" description="Secretion system C-terminal sorting" evidence="2">
    <location>
        <begin position="523"/>
        <end position="592"/>
    </location>
</feature>
<dbReference type="RefSeq" id="WP_073043106.1">
    <property type="nucleotide sequence ID" value="NZ_FQUO01000007.1"/>
</dbReference>
<dbReference type="EMBL" id="FQUO01000007">
    <property type="protein sequence ID" value="SHF40424.1"/>
    <property type="molecule type" value="Genomic_DNA"/>
</dbReference>
<dbReference type="OrthoDB" id="601690at2"/>